<keyword evidence="11 12" id="KW-0472">Membrane</keyword>
<keyword evidence="7" id="KW-0479">Metal-binding</keyword>
<evidence type="ECO:0000256" key="4">
    <source>
        <dbReference type="ARBA" id="ARBA00022475"/>
    </source>
</evidence>
<dbReference type="KEGG" id="stim:H1B31_10995"/>
<dbReference type="GO" id="GO:0005886">
    <property type="term" value="C:plasma membrane"/>
    <property type="evidence" value="ECO:0007669"/>
    <property type="project" value="UniProtKB-SubCell"/>
</dbReference>
<comment type="subcellular location">
    <subcellularLocation>
        <location evidence="1">Cell membrane</location>
        <topology evidence="1">Multi-pass membrane protein</topology>
    </subcellularLocation>
</comment>
<accession>A0A7G7VJQ4</accession>
<feature type="transmembrane region" description="Helical" evidence="12">
    <location>
        <begin position="114"/>
        <end position="139"/>
    </location>
</feature>
<sequence>MDYNILWFVLIVVLFTGFFFLEGFDYGVGTLLTLLSDKESDRSQIVRSIGPVWDGNEVWMITAGGAMFAAFPHVYATLFSTFYIALFLMLVALILRAVAFEFRHQRTDEKWQRAWSCAIAFGSIVPAFLWGVVVTNLIAGLPIGANMVYRGGFFDLLTPYTVVGGVTFFAVFAFHGATFLNLRLTDRYLLERARSYGLKFGVAAALLYVLCMVLTYTNTDLYSSPLAAGALVLSAAAFVAAIGALYAKAHKPAFILGGLAIAGTTVGFFAGLFPRLMVSSLNAGWSLTIYNASSTEYTLSIMTVAAVILVPIILGYQIWTYYIFRKRISPNDAGHQAY</sequence>
<evidence type="ECO:0000256" key="11">
    <source>
        <dbReference type="ARBA" id="ARBA00023136"/>
    </source>
</evidence>
<dbReference type="InterPro" id="IPR003317">
    <property type="entry name" value="Cyt-d_oxidase_su2"/>
</dbReference>
<proteinExistence type="inferred from homology"/>
<evidence type="ECO:0000256" key="6">
    <source>
        <dbReference type="ARBA" id="ARBA00022692"/>
    </source>
</evidence>
<evidence type="ECO:0000256" key="8">
    <source>
        <dbReference type="ARBA" id="ARBA00022982"/>
    </source>
</evidence>
<keyword evidence="14" id="KW-1185">Reference proteome</keyword>
<feature type="transmembrane region" description="Helical" evidence="12">
    <location>
        <begin position="297"/>
        <end position="319"/>
    </location>
</feature>
<dbReference type="Proteomes" id="UP000515480">
    <property type="component" value="Chromosome"/>
</dbReference>
<evidence type="ECO:0000256" key="2">
    <source>
        <dbReference type="ARBA" id="ARBA00007543"/>
    </source>
</evidence>
<keyword evidence="10" id="KW-0408">Iron</keyword>
<evidence type="ECO:0000256" key="5">
    <source>
        <dbReference type="ARBA" id="ARBA00022617"/>
    </source>
</evidence>
<dbReference type="NCBIfam" id="TIGR00203">
    <property type="entry name" value="cydB"/>
    <property type="match status" value="1"/>
</dbReference>
<organism evidence="13 14">
    <name type="scientific">Selenomonas timonae</name>
    <dbReference type="NCBI Taxonomy" id="2754044"/>
    <lineage>
        <taxon>Bacteria</taxon>
        <taxon>Bacillati</taxon>
        <taxon>Bacillota</taxon>
        <taxon>Negativicutes</taxon>
        <taxon>Selenomonadales</taxon>
        <taxon>Selenomonadaceae</taxon>
        <taxon>Selenomonas</taxon>
    </lineage>
</organism>
<feature type="transmembrane region" description="Helical" evidence="12">
    <location>
        <begin position="6"/>
        <end position="35"/>
    </location>
</feature>
<dbReference type="Pfam" id="PF02322">
    <property type="entry name" value="Cyt_bd_oxida_II"/>
    <property type="match status" value="1"/>
</dbReference>
<evidence type="ECO:0000256" key="7">
    <source>
        <dbReference type="ARBA" id="ARBA00022723"/>
    </source>
</evidence>
<dbReference type="PIRSF" id="PIRSF000267">
    <property type="entry name" value="Cyt_oxidse_sub2"/>
    <property type="match status" value="1"/>
</dbReference>
<name>A0A7G7VJQ4_9FIRM</name>
<feature type="transmembrane region" description="Helical" evidence="12">
    <location>
        <begin position="159"/>
        <end position="184"/>
    </location>
</feature>
<dbReference type="GO" id="GO:0070069">
    <property type="term" value="C:cytochrome complex"/>
    <property type="evidence" value="ECO:0007669"/>
    <property type="project" value="TreeGrafter"/>
</dbReference>
<gene>
    <name evidence="13" type="primary">cydB</name>
    <name evidence="13" type="ORF">H1B31_10995</name>
</gene>
<protein>
    <submittedName>
        <fullName evidence="13">Cytochrome d ubiquinol oxidase subunit II</fullName>
    </submittedName>
</protein>
<dbReference type="AlphaFoldDB" id="A0A7G7VJQ4"/>
<feature type="transmembrane region" description="Helical" evidence="12">
    <location>
        <begin position="196"/>
        <end position="216"/>
    </location>
</feature>
<keyword evidence="8" id="KW-0249">Electron transport</keyword>
<reference evidence="13 14" key="1">
    <citation type="submission" date="2020-07" db="EMBL/GenBank/DDBJ databases">
        <title>Complete genome and description of Selenomonas timonensis sp. nov., a new bacterium isolated from a gingivitis subject.</title>
        <authorList>
            <person name="Antezack A."/>
        </authorList>
    </citation>
    <scope>NUCLEOTIDE SEQUENCE [LARGE SCALE GENOMIC DNA]</scope>
    <source>
        <strain evidence="13 14">Marseille-Q3039</strain>
    </source>
</reference>
<evidence type="ECO:0000256" key="3">
    <source>
        <dbReference type="ARBA" id="ARBA00022448"/>
    </source>
</evidence>
<keyword evidence="5" id="KW-0349">Heme</keyword>
<dbReference type="EMBL" id="CP060204">
    <property type="protein sequence ID" value="QNH54347.1"/>
    <property type="molecule type" value="Genomic_DNA"/>
</dbReference>
<evidence type="ECO:0000256" key="12">
    <source>
        <dbReference type="SAM" id="Phobius"/>
    </source>
</evidence>
<keyword evidence="3" id="KW-0813">Transport</keyword>
<comment type="similarity">
    <text evidence="2">Belongs to the cytochrome ubiquinol oxidase subunit 2 family.</text>
</comment>
<evidence type="ECO:0000256" key="10">
    <source>
        <dbReference type="ARBA" id="ARBA00023004"/>
    </source>
</evidence>
<dbReference type="PANTHER" id="PTHR43141:SF5">
    <property type="entry name" value="CYTOCHROME BD-I UBIQUINOL OXIDASE SUBUNIT 2"/>
    <property type="match status" value="1"/>
</dbReference>
<dbReference type="RefSeq" id="WP_185980349.1">
    <property type="nucleotide sequence ID" value="NZ_CP060204.1"/>
</dbReference>
<keyword evidence="6 12" id="KW-0812">Transmembrane</keyword>
<evidence type="ECO:0000313" key="14">
    <source>
        <dbReference type="Proteomes" id="UP000515480"/>
    </source>
</evidence>
<evidence type="ECO:0000256" key="9">
    <source>
        <dbReference type="ARBA" id="ARBA00022989"/>
    </source>
</evidence>
<dbReference type="PANTHER" id="PTHR43141">
    <property type="entry name" value="CYTOCHROME BD2 SUBUNIT II"/>
    <property type="match status" value="1"/>
</dbReference>
<dbReference type="GO" id="GO:0046872">
    <property type="term" value="F:metal ion binding"/>
    <property type="evidence" value="ECO:0007669"/>
    <property type="project" value="UniProtKB-KW"/>
</dbReference>
<dbReference type="GO" id="GO:0019646">
    <property type="term" value="P:aerobic electron transport chain"/>
    <property type="evidence" value="ECO:0007669"/>
    <property type="project" value="TreeGrafter"/>
</dbReference>
<feature type="transmembrane region" description="Helical" evidence="12">
    <location>
        <begin position="253"/>
        <end position="277"/>
    </location>
</feature>
<dbReference type="GO" id="GO:0009055">
    <property type="term" value="F:electron transfer activity"/>
    <property type="evidence" value="ECO:0007669"/>
    <property type="project" value="TreeGrafter"/>
</dbReference>
<evidence type="ECO:0000256" key="1">
    <source>
        <dbReference type="ARBA" id="ARBA00004651"/>
    </source>
</evidence>
<keyword evidence="4" id="KW-1003">Cell membrane</keyword>
<keyword evidence="9 12" id="KW-1133">Transmembrane helix</keyword>
<feature type="transmembrane region" description="Helical" evidence="12">
    <location>
        <begin position="82"/>
        <end position="102"/>
    </location>
</feature>
<dbReference type="GO" id="GO:0016682">
    <property type="term" value="F:oxidoreductase activity, acting on diphenols and related substances as donors, oxygen as acceptor"/>
    <property type="evidence" value="ECO:0007669"/>
    <property type="project" value="TreeGrafter"/>
</dbReference>
<feature type="transmembrane region" description="Helical" evidence="12">
    <location>
        <begin position="222"/>
        <end position="246"/>
    </location>
</feature>
<evidence type="ECO:0000313" key="13">
    <source>
        <dbReference type="EMBL" id="QNH54347.1"/>
    </source>
</evidence>